<dbReference type="EC" id="2.7.7.19" evidence="2"/>
<dbReference type="RefSeq" id="XP_035906563.1">
    <property type="nucleotide sequence ID" value="XM_036050670.1"/>
</dbReference>
<feature type="compositionally biased region" description="Low complexity" evidence="5">
    <location>
        <begin position="502"/>
        <end position="550"/>
    </location>
</feature>
<feature type="compositionally biased region" description="Polar residues" evidence="5">
    <location>
        <begin position="8"/>
        <end position="23"/>
    </location>
</feature>
<reference evidence="6" key="2">
    <citation type="submission" date="2020-05" db="UniProtKB">
        <authorList>
            <consortium name="EnsemblMetazoa"/>
        </authorList>
    </citation>
    <scope>IDENTIFICATION</scope>
    <source>
        <strain evidence="6">Indian</strain>
    </source>
</reference>
<dbReference type="GO" id="GO:0003723">
    <property type="term" value="F:RNA binding"/>
    <property type="evidence" value="ECO:0007669"/>
    <property type="project" value="TreeGrafter"/>
</dbReference>
<dbReference type="VEuPathDB" id="VectorBase:ASTEI07283"/>
<name>A0A182YFP7_ANOST</name>
<evidence type="ECO:0000256" key="3">
    <source>
        <dbReference type="ARBA" id="ARBA00022679"/>
    </source>
</evidence>
<evidence type="ECO:0000313" key="7">
    <source>
        <dbReference type="Proteomes" id="UP000076408"/>
    </source>
</evidence>
<dbReference type="GeneID" id="118509670"/>
<dbReference type="RefSeq" id="XP_035906561.1">
    <property type="nucleotide sequence ID" value="XM_036050668.1"/>
</dbReference>
<evidence type="ECO:0000256" key="4">
    <source>
        <dbReference type="ARBA" id="ARBA00047933"/>
    </source>
</evidence>
<evidence type="ECO:0000256" key="2">
    <source>
        <dbReference type="ARBA" id="ARBA00012388"/>
    </source>
</evidence>
<dbReference type="PANTHER" id="PTHR12974:SF36">
    <property type="entry name" value="POLYNUCLEOTIDE ADENYLYLTRANSFERASE"/>
    <property type="match status" value="1"/>
</dbReference>
<feature type="compositionally biased region" description="Low complexity" evidence="5">
    <location>
        <begin position="557"/>
        <end position="592"/>
    </location>
</feature>
<evidence type="ECO:0000256" key="1">
    <source>
        <dbReference type="ARBA" id="ARBA00007631"/>
    </source>
</evidence>
<feature type="region of interest" description="Disordered" evidence="5">
    <location>
        <begin position="499"/>
        <end position="592"/>
    </location>
</feature>
<evidence type="ECO:0000313" key="6">
    <source>
        <dbReference type="EnsemblMetazoa" id="ASTEI07283-PA"/>
    </source>
</evidence>
<dbReference type="GO" id="GO:1990817">
    <property type="term" value="F:poly(A) RNA polymerase activity"/>
    <property type="evidence" value="ECO:0007669"/>
    <property type="project" value="UniProtKB-EC"/>
</dbReference>
<dbReference type="Proteomes" id="UP000076408">
    <property type="component" value="Unassembled WGS sequence"/>
</dbReference>
<dbReference type="OMA" id="CNSWITT"/>
<protein>
    <recommendedName>
        <fullName evidence="2">polynucleotide adenylyltransferase</fullName>
        <ecNumber evidence="2">2.7.7.19</ecNumber>
    </recommendedName>
</protein>
<dbReference type="VEuPathDB" id="VectorBase:ASTE010522"/>
<comment type="catalytic activity">
    <reaction evidence="4">
        <text>RNA(n) + ATP = RNA(n)-3'-adenine ribonucleotide + diphosphate</text>
        <dbReference type="Rhea" id="RHEA:11332"/>
        <dbReference type="Rhea" id="RHEA-COMP:14527"/>
        <dbReference type="Rhea" id="RHEA-COMP:17347"/>
        <dbReference type="ChEBI" id="CHEBI:30616"/>
        <dbReference type="ChEBI" id="CHEBI:33019"/>
        <dbReference type="ChEBI" id="CHEBI:140395"/>
        <dbReference type="ChEBI" id="CHEBI:173115"/>
        <dbReference type="EC" id="2.7.7.19"/>
    </reaction>
    <physiologicalReaction direction="left-to-right" evidence="4">
        <dbReference type="Rhea" id="RHEA:11333"/>
    </physiologicalReaction>
</comment>
<dbReference type="STRING" id="30069.A0A182YFP7"/>
<accession>A0A182YFP7</accession>
<feature type="compositionally biased region" description="Low complexity" evidence="5">
    <location>
        <begin position="73"/>
        <end position="115"/>
    </location>
</feature>
<dbReference type="SMART" id="SM01153">
    <property type="entry name" value="DUF1693"/>
    <property type="match status" value="1"/>
</dbReference>
<keyword evidence="3" id="KW-0808">Transferase</keyword>
<comment type="similarity">
    <text evidence="1">Belongs to the TENT family.</text>
</comment>
<evidence type="ECO:0000256" key="5">
    <source>
        <dbReference type="SAM" id="MobiDB-lite"/>
    </source>
</evidence>
<feature type="region of interest" description="Disordered" evidence="5">
    <location>
        <begin position="1"/>
        <end position="32"/>
    </location>
</feature>
<feature type="region of interest" description="Disordered" evidence="5">
    <location>
        <begin position="59"/>
        <end position="115"/>
    </location>
</feature>
<dbReference type="VEuPathDB" id="VectorBase:ASTEI20_042852"/>
<organism evidence="6 7">
    <name type="scientific">Anopheles stephensi</name>
    <name type="common">Indo-Pakistan malaria mosquito</name>
    <dbReference type="NCBI Taxonomy" id="30069"/>
    <lineage>
        <taxon>Eukaryota</taxon>
        <taxon>Metazoa</taxon>
        <taxon>Ecdysozoa</taxon>
        <taxon>Arthropoda</taxon>
        <taxon>Hexapoda</taxon>
        <taxon>Insecta</taxon>
        <taxon>Pterygota</taxon>
        <taxon>Neoptera</taxon>
        <taxon>Endopterygota</taxon>
        <taxon>Diptera</taxon>
        <taxon>Nematocera</taxon>
        <taxon>Culicoidea</taxon>
        <taxon>Culicidae</taxon>
        <taxon>Anophelinae</taxon>
        <taxon>Anopheles</taxon>
    </lineage>
</organism>
<reference evidence="7" key="1">
    <citation type="journal article" date="2014" name="Genome Biol.">
        <title>Genome analysis of a major urban malaria vector mosquito, Anopheles stephensi.</title>
        <authorList>
            <person name="Jiang X."/>
            <person name="Peery A."/>
            <person name="Hall A.B."/>
            <person name="Sharma A."/>
            <person name="Chen X.G."/>
            <person name="Waterhouse R.M."/>
            <person name="Komissarov A."/>
            <person name="Riehle M.M."/>
            <person name="Shouche Y."/>
            <person name="Sharakhova M.V."/>
            <person name="Lawson D."/>
            <person name="Pakpour N."/>
            <person name="Arensburger P."/>
            <person name="Davidson V.L."/>
            <person name="Eiglmeier K."/>
            <person name="Emrich S."/>
            <person name="George P."/>
            <person name="Kennedy R.C."/>
            <person name="Mane S.P."/>
            <person name="Maslen G."/>
            <person name="Oringanje C."/>
            <person name="Qi Y."/>
            <person name="Settlage R."/>
            <person name="Tojo M."/>
            <person name="Tubio J.M."/>
            <person name="Unger M.F."/>
            <person name="Wang B."/>
            <person name="Vernick K.D."/>
            <person name="Ribeiro J.M."/>
            <person name="James A.A."/>
            <person name="Michel K."/>
            <person name="Riehle M.A."/>
            <person name="Luckhart S."/>
            <person name="Sharakhov I.V."/>
            <person name="Tu Z."/>
        </authorList>
    </citation>
    <scope>NUCLEOTIDE SEQUENCE [LARGE SCALE GENOMIC DNA]</scope>
    <source>
        <strain evidence="7">Indian</strain>
    </source>
</reference>
<proteinExistence type="inferred from homology"/>
<dbReference type="EnsemblMetazoa" id="ASTEI07283-RA">
    <property type="protein sequence ID" value="ASTEI07283-PA"/>
    <property type="gene ID" value="ASTEI07283"/>
</dbReference>
<dbReference type="PANTHER" id="PTHR12974">
    <property type="entry name" value="PRION-LIKE- Q/N-RICH -DOMAIN-BEARING PROTEIN PROTEIN 44"/>
    <property type="match status" value="1"/>
</dbReference>
<dbReference type="Pfam" id="PF07984">
    <property type="entry name" value="NTP_transf_7"/>
    <property type="match status" value="1"/>
</dbReference>
<keyword evidence="7" id="KW-1185">Reference proteome</keyword>
<sequence>MDSYHVQAHQQTSYGSNCSNASSRHGAAGGAGATTTTTIYTNPHAYPVATFNYTTMSYAHSEGGSVSPPPSPRSNSSISSAYSSSSSTTASLAASSGSSSSSASSTSSSSSCISSAGSETGASYEHLDISAQRLAVLSFEQVMKLNDVMNEPVSIHGRGNFPTLEVKLKDLVNIVREKLEAEVVAGGAGMTVKDIRLNGGAASHVLASEPQPYNDLDLIFAVDFSTSRSYDRVKSAVLSSLLDLMPEGVVKRKITQCSLKEAYVGKMVKVNSDGDRWSLISLGNSPGHKNVELKFVDTMRRQFEFSVDSFQIVLDSLLLFYDCAEMPMITENFYPTVVGESVYGDFQEALYHLQKKLISTRQPEEIRGGGLLKYCNLLVRNYVPVDPQRIKTLERYMCSRFFIDFPDIGQQRSKLESYLKNHFFDEGEEHLQHQYLMHLFEVVEQSTVCLMGHERRQTLMLIESLAMEIFYRDHQQHQHQQHQHHQQQQHTAGLISTATNVQSSATHTQQQQQQQQQHATTLQLQTQMSHLSLSPQQLSPQSPTLMAAHSPNHHQHQAQSQQQQQQSQASPQCPTTAQQVQSQQQSQPAAQQQSTAQITQTQAIALAPQPGLLYANGIYYAPLIPYTQCTCNSWITT</sequence>
<dbReference type="AlphaFoldDB" id="A0A182YFP7"/>
<dbReference type="RefSeq" id="XP_035906562.1">
    <property type="nucleotide sequence ID" value="XM_036050669.1"/>
</dbReference>
<dbReference type="GO" id="GO:0048255">
    <property type="term" value="P:mRNA stabilization"/>
    <property type="evidence" value="ECO:0007669"/>
    <property type="project" value="TreeGrafter"/>
</dbReference>
<dbReference type="InterPro" id="IPR012937">
    <property type="entry name" value="TET5"/>
</dbReference>